<evidence type="ECO:0000259" key="1">
    <source>
        <dbReference type="Pfam" id="PF02627"/>
    </source>
</evidence>
<reference evidence="2 3" key="3">
    <citation type="submission" date="2023-06" db="EMBL/GenBank/DDBJ databases">
        <authorList>
            <person name="Zeman M."/>
            <person name="Kubasova T."/>
            <person name="Jahodarova E."/>
            <person name="Nykrynova M."/>
            <person name="Rychlik I."/>
        </authorList>
    </citation>
    <scope>NUCLEOTIDE SEQUENCE [LARGE SCALE GENOMIC DNA]</scope>
    <source>
        <strain evidence="2 3">ET39</strain>
    </source>
</reference>
<dbReference type="SUPFAM" id="SSF69118">
    <property type="entry name" value="AhpD-like"/>
    <property type="match status" value="1"/>
</dbReference>
<gene>
    <name evidence="2" type="ORF">QUV96_02920</name>
</gene>
<dbReference type="InterPro" id="IPR003779">
    <property type="entry name" value="CMD-like"/>
</dbReference>
<name>A0ABT7UAD1_9FIRM</name>
<reference evidence="3" key="1">
    <citation type="submission" date="2023-06" db="EMBL/GenBank/DDBJ databases">
        <title>Identification and characterization of horizontal gene transfer across gut microbiota members of farm animals based on homology search.</title>
        <authorList>
            <person name="Zeman M."/>
            <person name="Kubasova T."/>
            <person name="Jahodarova E."/>
            <person name="Nykrynova M."/>
            <person name="Rychlik I."/>
        </authorList>
    </citation>
    <scope>NUCLEOTIDE SEQUENCE [LARGE SCALE GENOMIC DNA]</scope>
    <source>
        <strain evidence="3">ET39</strain>
    </source>
</reference>
<dbReference type="Proteomes" id="UP001529340">
    <property type="component" value="Unassembled WGS sequence"/>
</dbReference>
<comment type="caution">
    <text evidence="2">The sequence shown here is derived from an EMBL/GenBank/DDBJ whole genome shotgun (WGS) entry which is preliminary data.</text>
</comment>
<dbReference type="PANTHER" id="PTHR33570:SF2">
    <property type="entry name" value="CARBOXYMUCONOLACTONE DECARBOXYLASE-LIKE DOMAIN-CONTAINING PROTEIN"/>
    <property type="match status" value="1"/>
</dbReference>
<dbReference type="InterPro" id="IPR029032">
    <property type="entry name" value="AhpD-like"/>
</dbReference>
<sequence>MKRTDNAKAYRERLLGDRVSSLAETDPEYIERFENFAFDEVVNQGDLDERTRMMAILAALLGCQGIDAFEGMMEGALNLGVTPVEIKEIVYQGTAYLGFGKVLPFLHKVNDVLKKRGIALPLEGQATTTMEDRLEKGEQTQVDIFGESMRGFATSGPQESRHINRWLSDNCFGDYYTRSGLDHRQREMITFCFLAAQGGCEPQLTSHAAGNMMVGNDKDFLIQVLSQCLPYIGYPRSLNALRCINEAAGQLEGQKAAQ</sequence>
<dbReference type="EMBL" id="JAUDCG010000009">
    <property type="protein sequence ID" value="MDM8156588.1"/>
    <property type="molecule type" value="Genomic_DNA"/>
</dbReference>
<protein>
    <submittedName>
        <fullName evidence="2">Carboxymuconolactone decarboxylase family protein</fullName>
    </submittedName>
</protein>
<feature type="domain" description="Carboxymuconolactone decarboxylase-like" evidence="1">
    <location>
        <begin position="165"/>
        <end position="245"/>
    </location>
</feature>
<dbReference type="Gene3D" id="1.20.1290.10">
    <property type="entry name" value="AhpD-like"/>
    <property type="match status" value="1"/>
</dbReference>
<dbReference type="PANTHER" id="PTHR33570">
    <property type="entry name" value="4-CARBOXYMUCONOLACTONE DECARBOXYLASE FAMILY PROTEIN"/>
    <property type="match status" value="1"/>
</dbReference>
<dbReference type="RefSeq" id="WP_289607057.1">
    <property type="nucleotide sequence ID" value="NZ_JAUDCG010000009.1"/>
</dbReference>
<organism evidence="2 3">
    <name type="scientific">Amedibacillus dolichus</name>
    <dbReference type="NCBI Taxonomy" id="31971"/>
    <lineage>
        <taxon>Bacteria</taxon>
        <taxon>Bacillati</taxon>
        <taxon>Bacillota</taxon>
        <taxon>Erysipelotrichia</taxon>
        <taxon>Erysipelotrichales</taxon>
        <taxon>Erysipelotrichaceae</taxon>
        <taxon>Amedibacillus</taxon>
    </lineage>
</organism>
<dbReference type="InterPro" id="IPR052512">
    <property type="entry name" value="4CMD/NDH-1_regulator"/>
</dbReference>
<accession>A0ABT7UAD1</accession>
<evidence type="ECO:0000313" key="2">
    <source>
        <dbReference type="EMBL" id="MDM8156588.1"/>
    </source>
</evidence>
<dbReference type="Pfam" id="PF02627">
    <property type="entry name" value="CMD"/>
    <property type="match status" value="2"/>
</dbReference>
<proteinExistence type="predicted"/>
<keyword evidence="3" id="KW-1185">Reference proteome</keyword>
<feature type="domain" description="Carboxymuconolactone decarboxylase-like" evidence="1">
    <location>
        <begin position="27"/>
        <end position="102"/>
    </location>
</feature>
<evidence type="ECO:0000313" key="3">
    <source>
        <dbReference type="Proteomes" id="UP001529340"/>
    </source>
</evidence>
<reference evidence="2 3" key="2">
    <citation type="submission" date="2023-06" db="EMBL/GenBank/DDBJ databases">
        <title>Identification and characterization of horizontal gene transfer across gut microbiota members of farm animals based on homology search.</title>
        <authorList>
            <person name="Schwarzerova J."/>
            <person name="Nykrynova M."/>
            <person name="Jureckova K."/>
            <person name="Cejkova D."/>
            <person name="Rychlik I."/>
        </authorList>
    </citation>
    <scope>NUCLEOTIDE SEQUENCE [LARGE SCALE GENOMIC DNA]</scope>
    <source>
        <strain evidence="2 3">ET39</strain>
    </source>
</reference>